<keyword evidence="3" id="KW-0496">Mitochondrion</keyword>
<feature type="compositionally biased region" description="Basic and acidic residues" evidence="4">
    <location>
        <begin position="82"/>
        <end position="96"/>
    </location>
</feature>
<reference evidence="5 6" key="2">
    <citation type="journal article" date="2014" name="BMC Genomics">
        <title>An improved genome of the model marine alga Ostreococcus tauri unfolds by assessing Illumina de novo assemblies.</title>
        <authorList>
            <person name="Blanc-Mathieu R."/>
            <person name="Verhelst B."/>
            <person name="Derelle E."/>
            <person name="Rombauts S."/>
            <person name="Bouget F.Y."/>
            <person name="Carre I."/>
            <person name="Chateau A."/>
            <person name="Eyre-Walker A."/>
            <person name="Grimsley N."/>
            <person name="Moreau H."/>
            <person name="Piegu B."/>
            <person name="Rivals E."/>
            <person name="Schackwitz W."/>
            <person name="Van de Peer Y."/>
            <person name="Piganeau G."/>
        </authorList>
    </citation>
    <scope>NUCLEOTIDE SEQUENCE [LARGE SCALE GENOMIC DNA]</scope>
    <source>
        <strain evidence="6">OTTH 0595 / CCAP 157/2 / RCC745</strain>
    </source>
</reference>
<keyword evidence="2" id="KW-1015">Disulfide bond</keyword>
<organism evidence="5 6">
    <name type="scientific">Ostreococcus tauri</name>
    <name type="common">Marine green alga</name>
    <dbReference type="NCBI Taxonomy" id="70448"/>
    <lineage>
        <taxon>Eukaryota</taxon>
        <taxon>Viridiplantae</taxon>
        <taxon>Chlorophyta</taxon>
        <taxon>Mamiellophyceae</taxon>
        <taxon>Mamiellales</taxon>
        <taxon>Bathycoccaceae</taxon>
        <taxon>Ostreococcus</taxon>
    </lineage>
</organism>
<dbReference type="EMBL" id="CAID01000001">
    <property type="protein sequence ID" value="CEF96759.1"/>
    <property type="molecule type" value="Genomic_DNA"/>
</dbReference>
<dbReference type="Proteomes" id="UP000009170">
    <property type="component" value="Unassembled WGS sequence"/>
</dbReference>
<dbReference type="GO" id="GO:0005739">
    <property type="term" value="C:mitochondrion"/>
    <property type="evidence" value="ECO:0007669"/>
    <property type="project" value="UniProtKB-SubCell"/>
</dbReference>
<dbReference type="RefSeq" id="XP_003074468.2">
    <property type="nucleotide sequence ID" value="XM_003074421.2"/>
</dbReference>
<proteinExistence type="inferred from homology"/>
<protein>
    <recommendedName>
        <fullName evidence="3">COX assembly mitochondrial protein</fullName>
    </recommendedName>
</protein>
<name>A0A090M467_OSTTA</name>
<evidence type="ECO:0000256" key="3">
    <source>
        <dbReference type="RuleBase" id="RU364104"/>
    </source>
</evidence>
<comment type="similarity">
    <text evidence="1 3">Belongs to the CMC family.</text>
</comment>
<comment type="subcellular location">
    <subcellularLocation>
        <location evidence="3">Mitochondrion</location>
    </subcellularLocation>
</comment>
<gene>
    <name evidence="5" type="ORF">OT_ostta01g04160</name>
</gene>
<evidence type="ECO:0000256" key="2">
    <source>
        <dbReference type="ARBA" id="ARBA00023157"/>
    </source>
</evidence>
<evidence type="ECO:0000256" key="4">
    <source>
        <dbReference type="SAM" id="MobiDB-lite"/>
    </source>
</evidence>
<dbReference type="KEGG" id="ota:OT_ostta01g04160"/>
<dbReference type="PANTHER" id="PTHR22977:SF5">
    <property type="entry name" value="COX ASSEMBLY MITOCHONDRIAL PROTEIN HOMOLOG"/>
    <property type="match status" value="1"/>
</dbReference>
<dbReference type="AlphaFoldDB" id="A0A090M467"/>
<dbReference type="STRING" id="70448.A0A090M467"/>
<dbReference type="GeneID" id="9835012"/>
<feature type="region of interest" description="Disordered" evidence="4">
    <location>
        <begin position="77"/>
        <end position="96"/>
    </location>
</feature>
<dbReference type="InterPro" id="IPR013892">
    <property type="entry name" value="Cyt_c_biogenesis_Cmc1-like"/>
</dbReference>
<evidence type="ECO:0000313" key="5">
    <source>
        <dbReference type="EMBL" id="CEF96759.1"/>
    </source>
</evidence>
<reference evidence="6" key="1">
    <citation type="journal article" date="2006" name="Proc. Natl. Acad. Sci. U.S.A.">
        <title>Genome analysis of the smallest free-living eukaryote Ostreococcus tauri unveils many unique features.</title>
        <authorList>
            <person name="Derelle E."/>
            <person name="Ferraz C."/>
            <person name="Rombauts S."/>
            <person name="Rouze P."/>
            <person name="Worden A.Z."/>
            <person name="Robbens S."/>
            <person name="Partensky F."/>
            <person name="Degroeve S."/>
            <person name="Echeynie S."/>
            <person name="Cooke R."/>
            <person name="Saeys Y."/>
            <person name="Wuyts J."/>
            <person name="Jabbari K."/>
            <person name="Bowler C."/>
            <person name="Panaud O."/>
            <person name="Piegu B."/>
            <person name="Ball S.G."/>
            <person name="Ral J.-P."/>
            <person name="Bouget F.-Y."/>
            <person name="Piganeau G."/>
            <person name="De Baets B."/>
            <person name="Picard A."/>
            <person name="Delseny M."/>
            <person name="Demaille J."/>
            <person name="Van de Peer Y."/>
            <person name="Moreau H."/>
        </authorList>
    </citation>
    <scope>NUCLEOTIDE SEQUENCE [LARGE SCALE GENOMIC DNA]</scope>
    <source>
        <strain evidence="6">OTTH 0595 / CCAP 157/2 / RCC745</strain>
    </source>
</reference>
<keyword evidence="6" id="KW-1185">Reference proteome</keyword>
<dbReference type="FunCoup" id="A0A090M467">
    <property type="interactions" value="199"/>
</dbReference>
<dbReference type="PANTHER" id="PTHR22977">
    <property type="entry name" value="COX ASSEMBLY MITOCHONDRIAL PROTEIN"/>
    <property type="match status" value="1"/>
</dbReference>
<evidence type="ECO:0000313" key="6">
    <source>
        <dbReference type="Proteomes" id="UP000009170"/>
    </source>
</evidence>
<comment type="caution">
    <text evidence="5">The sequence shown here is derived from an EMBL/GenBank/DDBJ whole genome shotgun (WGS) entry which is preliminary data.</text>
</comment>
<accession>A0A090M467</accession>
<dbReference type="InParanoid" id="A0A090M467"/>
<dbReference type="Pfam" id="PF08583">
    <property type="entry name" value="Cmc1"/>
    <property type="match status" value="1"/>
</dbReference>
<dbReference type="OrthoDB" id="6224010at2759"/>
<evidence type="ECO:0000256" key="1">
    <source>
        <dbReference type="ARBA" id="ARBA00007347"/>
    </source>
</evidence>
<sequence>MRADAVLKKEEEAIITLMKERALGRCREAQRAYYECVRGRTLSVAWACREDARAMSACLNAHTNAATLARMKTQWAEAGKPSIEDRSRPPRCFDED</sequence>